<dbReference type="Proteomes" id="UP000824469">
    <property type="component" value="Unassembled WGS sequence"/>
</dbReference>
<protein>
    <submittedName>
        <fullName evidence="1">Uncharacterized protein</fullName>
    </submittedName>
</protein>
<evidence type="ECO:0000313" key="2">
    <source>
        <dbReference type="Proteomes" id="UP000824469"/>
    </source>
</evidence>
<organism evidence="1 2">
    <name type="scientific">Taxus chinensis</name>
    <name type="common">Chinese yew</name>
    <name type="synonym">Taxus wallichiana var. chinensis</name>
    <dbReference type="NCBI Taxonomy" id="29808"/>
    <lineage>
        <taxon>Eukaryota</taxon>
        <taxon>Viridiplantae</taxon>
        <taxon>Streptophyta</taxon>
        <taxon>Embryophyta</taxon>
        <taxon>Tracheophyta</taxon>
        <taxon>Spermatophyta</taxon>
        <taxon>Pinopsida</taxon>
        <taxon>Pinidae</taxon>
        <taxon>Conifers II</taxon>
        <taxon>Cupressales</taxon>
        <taxon>Taxaceae</taxon>
        <taxon>Taxus</taxon>
    </lineage>
</organism>
<evidence type="ECO:0000313" key="1">
    <source>
        <dbReference type="EMBL" id="KAH9298263.1"/>
    </source>
</evidence>
<dbReference type="EMBL" id="JAHRHJ020000010">
    <property type="protein sequence ID" value="KAH9298263.1"/>
    <property type="molecule type" value="Genomic_DNA"/>
</dbReference>
<feature type="non-terminal residue" evidence="1">
    <location>
        <position position="274"/>
    </location>
</feature>
<dbReference type="AlphaFoldDB" id="A0AA38CK53"/>
<reference evidence="1 2" key="1">
    <citation type="journal article" date="2021" name="Nat. Plants">
        <title>The Taxus genome provides insights into paclitaxel biosynthesis.</title>
        <authorList>
            <person name="Xiong X."/>
            <person name="Gou J."/>
            <person name="Liao Q."/>
            <person name="Li Y."/>
            <person name="Zhou Q."/>
            <person name="Bi G."/>
            <person name="Li C."/>
            <person name="Du R."/>
            <person name="Wang X."/>
            <person name="Sun T."/>
            <person name="Guo L."/>
            <person name="Liang H."/>
            <person name="Lu P."/>
            <person name="Wu Y."/>
            <person name="Zhang Z."/>
            <person name="Ro D.K."/>
            <person name="Shang Y."/>
            <person name="Huang S."/>
            <person name="Yan J."/>
        </authorList>
    </citation>
    <scope>NUCLEOTIDE SEQUENCE [LARGE SCALE GENOMIC DNA]</scope>
    <source>
        <strain evidence="1">Ta-2019</strain>
    </source>
</reference>
<feature type="non-terminal residue" evidence="1">
    <location>
        <position position="1"/>
    </location>
</feature>
<keyword evidence="2" id="KW-1185">Reference proteome</keyword>
<accession>A0AA38CK53</accession>
<sequence>SLSSKYAGVDDNKVTFMDLNNVLFSCENVKLQLIVSNLNMSRRKIVARKPRANKTPTSSKSMATVTPLSSTARFVPEEAQFLCCNLIGCVLTHRASQVSTQYPPPFDFNDHASTYNNHPFSDIRQKKQDLFQLLHTFNNSRKTAPVPLVLSTIIQFTKTLVALALAAKQKICTWSEERSPAFPDSLLKPIQPFKIGAIRTWSFTSFNHKTKTRSIHFPFASLEFFTVKVALNGDIIREFEFDYGSENDATISDASDDDAAVLHPSQALEIGLLV</sequence>
<name>A0AA38CK53_TAXCH</name>
<gene>
    <name evidence="1" type="ORF">KI387_029945</name>
</gene>
<proteinExistence type="predicted"/>
<comment type="caution">
    <text evidence="1">The sequence shown here is derived from an EMBL/GenBank/DDBJ whole genome shotgun (WGS) entry which is preliminary data.</text>
</comment>